<proteinExistence type="predicted"/>
<dbReference type="Proteomes" id="UP000653127">
    <property type="component" value="Unassembled WGS sequence"/>
</dbReference>
<dbReference type="RefSeq" id="WP_249282598.1">
    <property type="nucleotide sequence ID" value="NZ_JACRST010000006.1"/>
</dbReference>
<sequence length="273" mass="29837">MPLDKLSKLNDVKVRTSISTGSSYISSKATSFVIKTIKEDNAKVKKAYVSFTTADKFQMEEQDIELTITLYDSNGNSTDTKDIAASVGYDESYAKPYFKVDGPVVKFEDIDDNDEIEIEFSNDDVDNVIFKVAAKGQKDLFLRMDTDVPEALEDKFPSADITAVLFAGNNKTFKKTGELTIPVDAKYIYSYEDGKLAVLEDAKYDDGKDEWTIKTNKLGNYILSDTELVAAEGEGETGTDAETNPDTGANDFVGLAVALAVVSVAGIAVAKRK</sequence>
<evidence type="ECO:0000313" key="2">
    <source>
        <dbReference type="Proteomes" id="UP000653127"/>
    </source>
</evidence>
<gene>
    <name evidence="1" type="ORF">H8711_06185</name>
</gene>
<protein>
    <submittedName>
        <fullName evidence="1">Uncharacterized protein</fullName>
    </submittedName>
</protein>
<dbReference type="EMBL" id="JACRST010000006">
    <property type="protein sequence ID" value="MBC8546521.1"/>
    <property type="molecule type" value="Genomic_DNA"/>
</dbReference>
<name>A0A926DYN5_9FIRM</name>
<dbReference type="AlphaFoldDB" id="A0A926DYN5"/>
<accession>A0A926DYN5</accession>
<organism evidence="1 2">
    <name type="scientific">Ligaoa zhengdingensis</name>
    <dbReference type="NCBI Taxonomy" id="2763658"/>
    <lineage>
        <taxon>Bacteria</taxon>
        <taxon>Bacillati</taxon>
        <taxon>Bacillota</taxon>
        <taxon>Clostridia</taxon>
        <taxon>Eubacteriales</taxon>
        <taxon>Oscillospiraceae</taxon>
        <taxon>Ligaoa</taxon>
    </lineage>
</organism>
<evidence type="ECO:0000313" key="1">
    <source>
        <dbReference type="EMBL" id="MBC8546521.1"/>
    </source>
</evidence>
<comment type="caution">
    <text evidence="1">The sequence shown here is derived from an EMBL/GenBank/DDBJ whole genome shotgun (WGS) entry which is preliminary data.</text>
</comment>
<reference evidence="1" key="1">
    <citation type="submission" date="2020-08" db="EMBL/GenBank/DDBJ databases">
        <title>Genome public.</title>
        <authorList>
            <person name="Liu C."/>
            <person name="Sun Q."/>
        </authorList>
    </citation>
    <scope>NUCLEOTIDE SEQUENCE</scope>
    <source>
        <strain evidence="1">NSJ-31</strain>
    </source>
</reference>
<keyword evidence="2" id="KW-1185">Reference proteome</keyword>